<dbReference type="Gene3D" id="3.40.50.12780">
    <property type="entry name" value="N-terminal domain of ligase-like"/>
    <property type="match status" value="1"/>
</dbReference>
<reference evidence="3 4" key="1">
    <citation type="submission" date="2013-06" db="EMBL/GenBank/DDBJ databases">
        <title>Draft genome sequence of Thauera terpenica.</title>
        <authorList>
            <person name="Liu B."/>
            <person name="Frostegard A.H."/>
            <person name="Shapleigh J.P."/>
        </authorList>
    </citation>
    <scope>NUCLEOTIDE SEQUENCE [LARGE SCALE GENOMIC DNA]</scope>
    <source>
        <strain evidence="3 4">58Eu</strain>
    </source>
</reference>
<dbReference type="InterPro" id="IPR050237">
    <property type="entry name" value="ATP-dep_AMP-bd_enzyme"/>
</dbReference>
<feature type="domain" description="AMP-dependent synthetase/ligase" evidence="1">
    <location>
        <begin position="14"/>
        <end position="344"/>
    </location>
</feature>
<dbReference type="PANTHER" id="PTHR43767">
    <property type="entry name" value="LONG-CHAIN-FATTY-ACID--COA LIGASE"/>
    <property type="match status" value="1"/>
</dbReference>
<evidence type="ECO:0008006" key="5">
    <source>
        <dbReference type="Google" id="ProtNLM"/>
    </source>
</evidence>
<evidence type="ECO:0000313" key="3">
    <source>
        <dbReference type="EMBL" id="EPZ14948.1"/>
    </source>
</evidence>
<dbReference type="EMBL" id="ATJV01000067">
    <property type="protein sequence ID" value="EPZ14948.1"/>
    <property type="molecule type" value="Genomic_DNA"/>
</dbReference>
<dbReference type="InterPro" id="IPR045851">
    <property type="entry name" value="AMP-bd_C_sf"/>
</dbReference>
<proteinExistence type="predicted"/>
<dbReference type="AlphaFoldDB" id="T0AWL3"/>
<dbReference type="STRING" id="1348657.M622_17570"/>
<dbReference type="Proteomes" id="UP000015455">
    <property type="component" value="Unassembled WGS sequence"/>
</dbReference>
<dbReference type="Pfam" id="PF00501">
    <property type="entry name" value="AMP-binding"/>
    <property type="match status" value="1"/>
</dbReference>
<dbReference type="GO" id="GO:0016878">
    <property type="term" value="F:acid-thiol ligase activity"/>
    <property type="evidence" value="ECO:0007669"/>
    <property type="project" value="UniProtKB-ARBA"/>
</dbReference>
<dbReference type="PATRIC" id="fig|1348657.5.peg.2598"/>
<feature type="domain" description="AMP-binding enzyme C-terminal" evidence="2">
    <location>
        <begin position="445"/>
        <end position="520"/>
    </location>
</feature>
<dbReference type="Gene3D" id="3.30.300.30">
    <property type="match status" value="1"/>
</dbReference>
<dbReference type="OrthoDB" id="6187882at2"/>
<keyword evidence="4" id="KW-1185">Reference proteome</keyword>
<organism evidence="3 4">
    <name type="scientific">Thauera terpenica 58Eu</name>
    <dbReference type="NCBI Taxonomy" id="1348657"/>
    <lineage>
        <taxon>Bacteria</taxon>
        <taxon>Pseudomonadati</taxon>
        <taxon>Pseudomonadota</taxon>
        <taxon>Betaproteobacteria</taxon>
        <taxon>Rhodocyclales</taxon>
        <taxon>Zoogloeaceae</taxon>
        <taxon>Thauera</taxon>
    </lineage>
</organism>
<sequence>MNPRTFSLADLFAIAAETVPERDALVIGDTRHTYGEMAARVERLAAWLHQQGIGEGDVVGLQMYNSVEYLEAFLAACRVRAIPANINYRYVADELRHIYDNTGIKALFYSAELETGVAEALDAAPELKVKVRSGGGQPTLAGAVAFEDCLSADTAALSAVVCSDDDLSLLYTGGTTGKPKGVMWPHKDLFFGCFGGGAFYTPGEGPIETPEQLAERIRRSHPMRFMPVAPLMHGAAHWATMVSLFAGHTVVLNDQHHFNAEHVLDIAATQKINGITLVGDAMALPILDALKAQPGRWDLSSLFVFGNGGAVMSAHIKDALRPFLPANIYFSDGIGSSEGGQLGMGAKPAAGGMIQIAARPDLSVVVDGERIAVAGETGILARSGYLPLGYYRDPIKSAETFVTIAGTRYAITGDAAKVAEDGSIIVFGRGSNCINTGGEKVFPEEVEEALRRSEHLADALVVGLPDPRWGQKVVAIVAPRPGVKLDHDALREMCRTHLAGYKLPKDFVEVEEVQRSAAGKANYVWAKRVATEALGEATQ</sequence>
<dbReference type="SUPFAM" id="SSF56801">
    <property type="entry name" value="Acetyl-CoA synthetase-like"/>
    <property type="match status" value="1"/>
</dbReference>
<dbReference type="InterPro" id="IPR000873">
    <property type="entry name" value="AMP-dep_synth/lig_dom"/>
</dbReference>
<dbReference type="eggNOG" id="COG0318">
    <property type="taxonomic scope" value="Bacteria"/>
</dbReference>
<dbReference type="Pfam" id="PF13193">
    <property type="entry name" value="AMP-binding_C"/>
    <property type="match status" value="1"/>
</dbReference>
<dbReference type="InterPro" id="IPR025110">
    <property type="entry name" value="AMP-bd_C"/>
</dbReference>
<dbReference type="RefSeq" id="WP_021249995.1">
    <property type="nucleotide sequence ID" value="NZ_ATJV01000067.1"/>
</dbReference>
<comment type="caution">
    <text evidence="3">The sequence shown here is derived from an EMBL/GenBank/DDBJ whole genome shotgun (WGS) entry which is preliminary data.</text>
</comment>
<dbReference type="InterPro" id="IPR020845">
    <property type="entry name" value="AMP-binding_CS"/>
</dbReference>
<name>T0AWL3_9RHOO</name>
<evidence type="ECO:0000313" key="4">
    <source>
        <dbReference type="Proteomes" id="UP000015455"/>
    </source>
</evidence>
<gene>
    <name evidence="3" type="ORF">M622_17570</name>
</gene>
<evidence type="ECO:0000259" key="2">
    <source>
        <dbReference type="Pfam" id="PF13193"/>
    </source>
</evidence>
<evidence type="ECO:0000259" key="1">
    <source>
        <dbReference type="Pfam" id="PF00501"/>
    </source>
</evidence>
<protein>
    <recommendedName>
        <fullName evidence="5">AMP-dependent synthetase</fullName>
    </recommendedName>
</protein>
<dbReference type="NCBIfam" id="NF005863">
    <property type="entry name" value="PRK07798.1"/>
    <property type="match status" value="1"/>
</dbReference>
<dbReference type="PROSITE" id="PS00455">
    <property type="entry name" value="AMP_BINDING"/>
    <property type="match status" value="1"/>
</dbReference>
<accession>T0AWL3</accession>
<dbReference type="InterPro" id="IPR042099">
    <property type="entry name" value="ANL_N_sf"/>
</dbReference>
<dbReference type="PANTHER" id="PTHR43767:SF1">
    <property type="entry name" value="NONRIBOSOMAL PEPTIDE SYNTHASE PES1 (EUROFUNG)-RELATED"/>
    <property type="match status" value="1"/>
</dbReference>